<evidence type="ECO:0000313" key="7">
    <source>
        <dbReference type="EMBL" id="MBG3877832.1"/>
    </source>
</evidence>
<dbReference type="InterPro" id="IPR050903">
    <property type="entry name" value="Bact_Chemotaxis_MeTrfase"/>
</dbReference>
<dbReference type="EMBL" id="VRYY01000387">
    <property type="protein sequence ID" value="MBG3877832.1"/>
    <property type="molecule type" value="Genomic_DNA"/>
</dbReference>
<dbReference type="PIRSF" id="PIRSF000410">
    <property type="entry name" value="CheR"/>
    <property type="match status" value="1"/>
</dbReference>
<dbReference type="InterPro" id="IPR022642">
    <property type="entry name" value="CheR_C"/>
</dbReference>
<protein>
    <recommendedName>
        <fullName evidence="2">protein-glutamate O-methyltransferase</fullName>
        <ecNumber evidence="2">2.1.1.80</ecNumber>
    </recommendedName>
</protein>
<dbReference type="PANTHER" id="PTHR24422">
    <property type="entry name" value="CHEMOTAXIS PROTEIN METHYLTRANSFERASE"/>
    <property type="match status" value="1"/>
</dbReference>
<dbReference type="Proteomes" id="UP001194469">
    <property type="component" value="Unassembled WGS sequence"/>
</dbReference>
<reference evidence="7 8" key="1">
    <citation type="submission" date="2019-08" db="EMBL/GenBank/DDBJ databases">
        <authorList>
            <person name="Luo N."/>
        </authorList>
    </citation>
    <scope>NUCLEOTIDE SEQUENCE [LARGE SCALE GENOMIC DNA]</scope>
    <source>
        <strain evidence="7 8">NCIMB 9442</strain>
    </source>
</reference>
<evidence type="ECO:0000256" key="3">
    <source>
        <dbReference type="ARBA" id="ARBA00022603"/>
    </source>
</evidence>
<name>A0ABS0J5X3_9BACT</name>
<keyword evidence="5" id="KW-0949">S-adenosyl-L-methionine</keyword>
<dbReference type="EC" id="2.1.1.80" evidence="2"/>
<evidence type="ECO:0000256" key="1">
    <source>
        <dbReference type="ARBA" id="ARBA00001541"/>
    </source>
</evidence>
<dbReference type="InterPro" id="IPR000780">
    <property type="entry name" value="CheR_MeTrfase"/>
</dbReference>
<keyword evidence="3" id="KW-0489">Methyltransferase</keyword>
<dbReference type="SUPFAM" id="SSF53335">
    <property type="entry name" value="S-adenosyl-L-methionine-dependent methyltransferases"/>
    <property type="match status" value="1"/>
</dbReference>
<evidence type="ECO:0000256" key="4">
    <source>
        <dbReference type="ARBA" id="ARBA00022679"/>
    </source>
</evidence>
<evidence type="ECO:0000259" key="6">
    <source>
        <dbReference type="PROSITE" id="PS50123"/>
    </source>
</evidence>
<sequence length="295" mass="34250">MSPNRSDGPAMPAGCARPGPMSQKLFDRMSHFVYEQVGIKLPGSKRVMLEARLQKRLRVLGLDSYDKYVDYLFTKKGFDEELRNFIDVVTTNTTEFFREPRHFDYLTSTLLPGWTAEAVRLRGQRLLRVWSAGCSIGMEPYTLAMVLRDYQERTAGFSFSILATDISSRALQQAVRAVYEEERVHNVPDQFRKRYLLRSRDRSRRLVRIGPELRSAVRFERLNFMDTFSFSEPMDIIFCRNVIIYFDKPTQEGLFSRFCQCLRPGGHLFIGHSESLTGMALPLEQVAPTVYRRTR</sequence>
<keyword evidence="8" id="KW-1185">Reference proteome</keyword>
<dbReference type="SMART" id="SM00138">
    <property type="entry name" value="MeTrc"/>
    <property type="match status" value="1"/>
</dbReference>
<dbReference type="Pfam" id="PF03705">
    <property type="entry name" value="CheR_N"/>
    <property type="match status" value="1"/>
</dbReference>
<comment type="caution">
    <text evidence="7">The sequence shown here is derived from an EMBL/GenBank/DDBJ whole genome shotgun (WGS) entry which is preliminary data.</text>
</comment>
<feature type="domain" description="CheR-type methyltransferase" evidence="6">
    <location>
        <begin position="20"/>
        <end position="295"/>
    </location>
</feature>
<dbReference type="Gene3D" id="1.10.155.10">
    <property type="entry name" value="Chemotaxis receptor methyltransferase CheR, N-terminal domain"/>
    <property type="match status" value="1"/>
</dbReference>
<dbReference type="InterPro" id="IPR029063">
    <property type="entry name" value="SAM-dependent_MTases_sf"/>
</dbReference>
<dbReference type="Gene3D" id="3.40.50.150">
    <property type="entry name" value="Vaccinia Virus protein VP39"/>
    <property type="match status" value="1"/>
</dbReference>
<dbReference type="RefSeq" id="WP_196609893.1">
    <property type="nucleotide sequence ID" value="NZ_VRYY01000387.1"/>
</dbReference>
<evidence type="ECO:0000313" key="8">
    <source>
        <dbReference type="Proteomes" id="UP001194469"/>
    </source>
</evidence>
<keyword evidence="4" id="KW-0808">Transferase</keyword>
<comment type="catalytic activity">
    <reaction evidence="1">
        <text>L-glutamyl-[protein] + S-adenosyl-L-methionine = [protein]-L-glutamate 5-O-methyl ester + S-adenosyl-L-homocysteine</text>
        <dbReference type="Rhea" id="RHEA:24452"/>
        <dbReference type="Rhea" id="RHEA-COMP:10208"/>
        <dbReference type="Rhea" id="RHEA-COMP:10311"/>
        <dbReference type="ChEBI" id="CHEBI:29973"/>
        <dbReference type="ChEBI" id="CHEBI:57856"/>
        <dbReference type="ChEBI" id="CHEBI:59789"/>
        <dbReference type="ChEBI" id="CHEBI:82795"/>
        <dbReference type="EC" id="2.1.1.80"/>
    </reaction>
</comment>
<dbReference type="InterPro" id="IPR036804">
    <property type="entry name" value="CheR_N_sf"/>
</dbReference>
<dbReference type="PROSITE" id="PS50123">
    <property type="entry name" value="CHER"/>
    <property type="match status" value="1"/>
</dbReference>
<dbReference type="PANTHER" id="PTHR24422:SF26">
    <property type="entry name" value="CHEMOTAXIS PROTEIN METHYLTRANSFERASE"/>
    <property type="match status" value="1"/>
</dbReference>
<dbReference type="PRINTS" id="PR00996">
    <property type="entry name" value="CHERMTFRASE"/>
</dbReference>
<accession>A0ABS0J5X3</accession>
<dbReference type="SUPFAM" id="SSF47757">
    <property type="entry name" value="Chemotaxis receptor methyltransferase CheR, N-terminal domain"/>
    <property type="match status" value="1"/>
</dbReference>
<evidence type="ECO:0000256" key="2">
    <source>
        <dbReference type="ARBA" id="ARBA00012534"/>
    </source>
</evidence>
<dbReference type="InterPro" id="IPR022641">
    <property type="entry name" value="CheR_N"/>
</dbReference>
<evidence type="ECO:0000256" key="5">
    <source>
        <dbReference type="ARBA" id="ARBA00022691"/>
    </source>
</evidence>
<dbReference type="InterPro" id="IPR026024">
    <property type="entry name" value="Chemotaxis_MeTrfase_CheR"/>
</dbReference>
<dbReference type="Pfam" id="PF01739">
    <property type="entry name" value="CheR"/>
    <property type="match status" value="1"/>
</dbReference>
<organism evidence="7 8">
    <name type="scientific">Nitratidesulfovibrio oxamicus</name>
    <dbReference type="NCBI Taxonomy" id="32016"/>
    <lineage>
        <taxon>Bacteria</taxon>
        <taxon>Pseudomonadati</taxon>
        <taxon>Thermodesulfobacteriota</taxon>
        <taxon>Desulfovibrionia</taxon>
        <taxon>Desulfovibrionales</taxon>
        <taxon>Desulfovibrionaceae</taxon>
        <taxon>Nitratidesulfovibrio</taxon>
    </lineage>
</organism>
<gene>
    <name evidence="7" type="ORF">FVW20_12625</name>
</gene>
<proteinExistence type="predicted"/>